<dbReference type="SUPFAM" id="SSF47648">
    <property type="entry name" value="Nucleoside phosphorylase/phosphoribosyltransferase N-terminal domain"/>
    <property type="match status" value="1"/>
</dbReference>
<feature type="binding site" evidence="9">
    <location>
        <begin position="91"/>
        <end position="94"/>
    </location>
    <ligand>
        <name>5-phospho-alpha-D-ribose 1-diphosphate</name>
        <dbReference type="ChEBI" id="CHEBI:58017"/>
    </ligand>
</feature>
<dbReference type="UniPathway" id="UPA00035">
    <property type="reaction ID" value="UER00041"/>
</dbReference>
<feature type="binding site" evidence="9">
    <location>
        <position position="112"/>
    </location>
    <ligand>
        <name>anthranilate</name>
        <dbReference type="ChEBI" id="CHEBI:16567"/>
        <label>1</label>
    </ligand>
</feature>
<dbReference type="AlphaFoldDB" id="A0A0M6ZPW4"/>
<evidence type="ECO:0000313" key="12">
    <source>
        <dbReference type="EMBL" id="CTQ64160.1"/>
    </source>
</evidence>
<comment type="pathway">
    <text evidence="1 9">Amino-acid biosynthesis; L-tryptophan biosynthesis; L-tryptophan from chorismate: step 2/5.</text>
</comment>
<feature type="domain" description="Glycosyl transferase family 3" evidence="10">
    <location>
        <begin position="75"/>
        <end position="324"/>
    </location>
</feature>
<feature type="binding site" evidence="9">
    <location>
        <begin position="84"/>
        <end position="85"/>
    </location>
    <ligand>
        <name>5-phospho-alpha-D-ribose 1-diphosphate</name>
        <dbReference type="ChEBI" id="CHEBI:58017"/>
    </ligand>
</feature>
<dbReference type="Proteomes" id="UP000053235">
    <property type="component" value="Unassembled WGS sequence"/>
</dbReference>
<keyword evidence="9" id="KW-0460">Magnesium</keyword>
<feature type="binding site" evidence="9">
    <location>
        <position position="121"/>
    </location>
    <ligand>
        <name>5-phospho-alpha-D-ribose 1-diphosphate</name>
        <dbReference type="ChEBI" id="CHEBI:58017"/>
    </ligand>
</feature>
<feature type="binding site" evidence="9">
    <location>
        <begin position="109"/>
        <end position="117"/>
    </location>
    <ligand>
        <name>5-phospho-alpha-D-ribose 1-diphosphate</name>
        <dbReference type="ChEBI" id="CHEBI:58017"/>
    </ligand>
</feature>
<feature type="binding site" evidence="9">
    <location>
        <position position="167"/>
    </location>
    <ligand>
        <name>anthranilate</name>
        <dbReference type="ChEBI" id="CHEBI:16567"/>
        <label>2</label>
    </ligand>
</feature>
<comment type="similarity">
    <text evidence="8">In the C-terminal section; belongs to the anthranilate phosphoribosyltransferase family.</text>
</comment>
<dbReference type="PANTHER" id="PTHR43285:SF2">
    <property type="entry name" value="ANTHRANILATE PHOSPHORIBOSYLTRANSFERASE"/>
    <property type="match status" value="1"/>
</dbReference>
<evidence type="ECO:0000256" key="2">
    <source>
        <dbReference type="ARBA" id="ARBA00022605"/>
    </source>
</evidence>
<keyword evidence="5 9" id="KW-0822">Tryptophan biosynthesis</keyword>
<feature type="binding site" evidence="9">
    <location>
        <position position="81"/>
    </location>
    <ligand>
        <name>anthranilate</name>
        <dbReference type="ChEBI" id="CHEBI:16567"/>
        <label>1</label>
    </ligand>
</feature>
<feature type="binding site" evidence="9">
    <location>
        <position position="93"/>
    </location>
    <ligand>
        <name>Mg(2+)</name>
        <dbReference type="ChEBI" id="CHEBI:18420"/>
        <label>1</label>
    </ligand>
</feature>
<dbReference type="GO" id="GO:0000162">
    <property type="term" value="P:L-tryptophan biosynthetic process"/>
    <property type="evidence" value="ECO:0007669"/>
    <property type="project" value="UniProtKB-UniRule"/>
</dbReference>
<comment type="catalytic activity">
    <reaction evidence="7 9">
        <text>N-(5-phospho-beta-D-ribosyl)anthranilate + diphosphate = 5-phospho-alpha-D-ribose 1-diphosphate + anthranilate</text>
        <dbReference type="Rhea" id="RHEA:11768"/>
        <dbReference type="ChEBI" id="CHEBI:16567"/>
        <dbReference type="ChEBI" id="CHEBI:18277"/>
        <dbReference type="ChEBI" id="CHEBI:33019"/>
        <dbReference type="ChEBI" id="CHEBI:58017"/>
        <dbReference type="EC" id="2.4.2.18"/>
    </reaction>
</comment>
<keyword evidence="3 9" id="KW-0328">Glycosyltransferase</keyword>
<dbReference type="GO" id="GO:0004048">
    <property type="term" value="F:anthranilate phosphoribosyltransferase activity"/>
    <property type="evidence" value="ECO:0007669"/>
    <property type="project" value="UniProtKB-UniRule"/>
</dbReference>
<organism evidence="12 13">
    <name type="scientific">Roseibium alexandrii</name>
    <dbReference type="NCBI Taxonomy" id="388408"/>
    <lineage>
        <taxon>Bacteria</taxon>
        <taxon>Pseudomonadati</taxon>
        <taxon>Pseudomonadota</taxon>
        <taxon>Alphaproteobacteria</taxon>
        <taxon>Hyphomicrobiales</taxon>
        <taxon>Stappiaceae</taxon>
        <taxon>Roseibium</taxon>
    </lineage>
</organism>
<comment type="cofactor">
    <cofactor evidence="9">
        <name>Mg(2+)</name>
        <dbReference type="ChEBI" id="CHEBI:18420"/>
    </cofactor>
    <text evidence="9">Binds 2 magnesium ions per monomer.</text>
</comment>
<dbReference type="Gene3D" id="3.40.1030.10">
    <property type="entry name" value="Nucleoside phosphorylase/phosphoribosyltransferase catalytic domain"/>
    <property type="match status" value="1"/>
</dbReference>
<gene>
    <name evidence="9 12" type="primary">trpD</name>
    <name evidence="12" type="ORF">LAX5112_00199</name>
</gene>
<dbReference type="Pfam" id="PF02885">
    <property type="entry name" value="Glycos_trans_3N"/>
    <property type="match status" value="1"/>
</dbReference>
<evidence type="ECO:0000256" key="1">
    <source>
        <dbReference type="ARBA" id="ARBA00004907"/>
    </source>
</evidence>
<proteinExistence type="inferred from homology"/>
<feature type="binding site" evidence="9">
    <location>
        <position position="89"/>
    </location>
    <ligand>
        <name>5-phospho-alpha-D-ribose 1-diphosphate</name>
        <dbReference type="ChEBI" id="CHEBI:58017"/>
    </ligand>
</feature>
<evidence type="ECO:0000313" key="13">
    <source>
        <dbReference type="Proteomes" id="UP000053235"/>
    </source>
</evidence>
<evidence type="ECO:0000256" key="7">
    <source>
        <dbReference type="ARBA" id="ARBA00052328"/>
    </source>
</evidence>
<dbReference type="InterPro" id="IPR000312">
    <property type="entry name" value="Glycosyl_Trfase_fam3"/>
</dbReference>
<dbReference type="Pfam" id="PF00591">
    <property type="entry name" value="Glycos_transf_3"/>
    <property type="match status" value="1"/>
</dbReference>
<comment type="caution">
    <text evidence="9">Lacks conserved residue(s) required for the propagation of feature annotation.</text>
</comment>
<evidence type="ECO:0000256" key="3">
    <source>
        <dbReference type="ARBA" id="ARBA00022676"/>
    </source>
</evidence>
<dbReference type="GO" id="GO:0005829">
    <property type="term" value="C:cytosol"/>
    <property type="evidence" value="ECO:0007669"/>
    <property type="project" value="TreeGrafter"/>
</dbReference>
<sequence length="337" mass="34894">MQSFKDYISKVADGHSLTFEEARNAFDIILSGSATPSQLGGFLMALRVRGETVAEVTGAVATMREKMLPVDAPADAIDIVGTGGDNSGSYNISTCTALVVAGCGVPVAKHGNRSLSSKSGASEALVELGVDIDVTPDVISDCISKAGIGFMFAPLHHAAMKNVGPTRMELGTRTIFNLLGPLSCPARVKRQMTGVFDRKWAEPVAQALKELGTEKAWIVHGSDGMDEITTTGPTFISELSGGEIRSFEVAPADAGLPEAKLADLKGGTPAQNAKALREVLAGAKNAYRDVVLFNAAASLIVADKVSDLKEGVAMAAQSIDSGSAASTLNELVAVSNG</sequence>
<dbReference type="EMBL" id="CXWD01000001">
    <property type="protein sequence ID" value="CTQ64160.1"/>
    <property type="molecule type" value="Genomic_DNA"/>
</dbReference>
<keyword evidence="9" id="KW-0479">Metal-binding</keyword>
<accession>A0A0M6ZPW4</accession>
<keyword evidence="6 9" id="KW-0057">Aromatic amino acid biosynthesis</keyword>
<dbReference type="SUPFAM" id="SSF52418">
    <property type="entry name" value="Nucleoside phosphorylase/phosphoribosyltransferase catalytic domain"/>
    <property type="match status" value="1"/>
</dbReference>
<feature type="binding site" evidence="9">
    <location>
        <position position="226"/>
    </location>
    <ligand>
        <name>Mg(2+)</name>
        <dbReference type="ChEBI" id="CHEBI:18420"/>
        <label>2</label>
    </ligand>
</feature>
<name>A0A0M6ZPW4_9HYPH</name>
<dbReference type="RefSeq" id="WP_055670200.1">
    <property type="nucleotide sequence ID" value="NZ_CXWD01000001.1"/>
</dbReference>
<dbReference type="Gene3D" id="1.20.970.10">
    <property type="entry name" value="Transferase, Pyrimidine Nucleoside Phosphorylase, Chain C"/>
    <property type="match status" value="1"/>
</dbReference>
<evidence type="ECO:0000256" key="8">
    <source>
        <dbReference type="ARBA" id="ARBA00061188"/>
    </source>
</evidence>
<dbReference type="InterPro" id="IPR017459">
    <property type="entry name" value="Glycosyl_Trfase_fam3_N_dom"/>
</dbReference>
<dbReference type="HAMAP" id="MF_00211">
    <property type="entry name" value="TrpD"/>
    <property type="match status" value="1"/>
</dbReference>
<feature type="binding site" evidence="9">
    <location>
        <position position="227"/>
    </location>
    <ligand>
        <name>Mg(2+)</name>
        <dbReference type="ChEBI" id="CHEBI:18420"/>
        <label>1</label>
    </ligand>
</feature>
<reference evidence="13" key="1">
    <citation type="submission" date="2015-07" db="EMBL/GenBank/DDBJ databases">
        <authorList>
            <person name="Rodrigo-Torres Lidia"/>
            <person name="Arahal R.David."/>
        </authorList>
    </citation>
    <scope>NUCLEOTIDE SEQUENCE [LARGE SCALE GENOMIC DNA]</scope>
    <source>
        <strain evidence="13">CECT 5112</strain>
    </source>
</reference>
<dbReference type="InterPro" id="IPR036320">
    <property type="entry name" value="Glycosyl_Trfase_fam3_N_dom_sf"/>
</dbReference>
<evidence type="ECO:0000259" key="10">
    <source>
        <dbReference type="Pfam" id="PF00591"/>
    </source>
</evidence>
<comment type="similarity">
    <text evidence="9">Belongs to the anthranilate phosphoribosyltransferase family.</text>
</comment>
<keyword evidence="4 9" id="KW-0808">Transferase</keyword>
<feature type="binding site" evidence="9">
    <location>
        <position position="81"/>
    </location>
    <ligand>
        <name>5-phospho-alpha-D-ribose 1-diphosphate</name>
        <dbReference type="ChEBI" id="CHEBI:58017"/>
    </ligand>
</feature>
<protein>
    <recommendedName>
        <fullName evidence="9">Anthranilate phosphoribosyltransferase</fullName>
        <ecNumber evidence="9">2.4.2.18</ecNumber>
    </recommendedName>
</protein>
<feature type="binding site" evidence="9">
    <location>
        <position position="227"/>
    </location>
    <ligand>
        <name>Mg(2+)</name>
        <dbReference type="ChEBI" id="CHEBI:18420"/>
        <label>2</label>
    </ligand>
</feature>
<dbReference type="InterPro" id="IPR005940">
    <property type="entry name" value="Anthranilate_Pribosyl_Tfrase"/>
</dbReference>
<comment type="subunit">
    <text evidence="9">Homodimer.</text>
</comment>
<dbReference type="NCBIfam" id="TIGR01245">
    <property type="entry name" value="trpD"/>
    <property type="match status" value="1"/>
</dbReference>
<dbReference type="OrthoDB" id="9806430at2"/>
<comment type="function">
    <text evidence="9">Catalyzes the transfer of the phosphoribosyl group of 5-phosphorylribose-1-pyrophosphate (PRPP) to anthranilate to yield N-(5'-phosphoribosyl)-anthranilate (PRA).</text>
</comment>
<evidence type="ECO:0000256" key="4">
    <source>
        <dbReference type="ARBA" id="ARBA00022679"/>
    </source>
</evidence>
<dbReference type="GO" id="GO:0000287">
    <property type="term" value="F:magnesium ion binding"/>
    <property type="evidence" value="ECO:0007669"/>
    <property type="project" value="UniProtKB-UniRule"/>
</dbReference>
<evidence type="ECO:0000256" key="5">
    <source>
        <dbReference type="ARBA" id="ARBA00022822"/>
    </source>
</evidence>
<evidence type="ECO:0000259" key="11">
    <source>
        <dbReference type="Pfam" id="PF02885"/>
    </source>
</evidence>
<dbReference type="PANTHER" id="PTHR43285">
    <property type="entry name" value="ANTHRANILATE PHOSPHORIBOSYLTRANSFERASE"/>
    <property type="match status" value="1"/>
</dbReference>
<evidence type="ECO:0000256" key="6">
    <source>
        <dbReference type="ARBA" id="ARBA00023141"/>
    </source>
</evidence>
<dbReference type="FunFam" id="3.40.1030.10:FF:000002">
    <property type="entry name" value="Anthranilate phosphoribosyltransferase"/>
    <property type="match status" value="1"/>
</dbReference>
<keyword evidence="2 9" id="KW-0028">Amino-acid biosynthesis</keyword>
<dbReference type="STRING" id="388408.LAX5112_00199"/>
<keyword evidence="13" id="KW-1185">Reference proteome</keyword>
<dbReference type="EC" id="2.4.2.18" evidence="9"/>
<feature type="domain" description="Glycosyl transferase family 3 N-terminal" evidence="11">
    <location>
        <begin position="5"/>
        <end position="67"/>
    </location>
</feature>
<dbReference type="InterPro" id="IPR035902">
    <property type="entry name" value="Nuc_phospho_transferase"/>
</dbReference>
<evidence type="ECO:0000256" key="9">
    <source>
        <dbReference type="HAMAP-Rule" id="MF_00211"/>
    </source>
</evidence>